<sequence>MLSETPSLTCPNPILTQEYRIETVVIDSLGEVPAALRLFQAIKHASALGAIGYCPSKVEALAARIADEELAELSLDDVDREGDHGYAGLTDEDKDREARNSETIVALREIATSHARTSASGILDKPFRLRINRRGIKFDEDIPPRAKSSLSYGSLPAATVTALEPRLEKWHSNAKVSGYGDVREQVTKVDKNVRQAKEIPASEFSIDPELLERIADIWDQNFFPNSGVRVEPYKINLYGPGGHFAVHRDTPQQGLVGTFLLGLGDTANYGGLTLDGEIRPAYEGHWTAFYPDVPHKVEELDGYRAAIAFKLFRTEAENANAKETDTSVAVRKQVSQLVGSMEAPFGILLQRKYCLGTTVFSGFDAVLVNAARALPGVEVEHLPIILQSSANWSDPNSEYADSSSYDLKCSTAVYPFTKGHVEALIEYVEHSTAKPANHSACGAPWLEGVEGVPFFSLDLEQSLFTYQEDLHDTSVYLGNEVEMCREDSIYLSYALLVLPSADESSKSGDDDDSE</sequence>
<dbReference type="Gene3D" id="2.60.120.620">
    <property type="entry name" value="q2cbj1_9rhob like domain"/>
    <property type="match status" value="1"/>
</dbReference>
<name>A0A5K1JUH2_9APHY</name>
<dbReference type="PANTHER" id="PTHR33099:SF7">
    <property type="entry name" value="MYND-TYPE DOMAIN-CONTAINING PROTEIN"/>
    <property type="match status" value="1"/>
</dbReference>
<evidence type="ECO:0000313" key="1">
    <source>
        <dbReference type="EMBL" id="VWO94607.1"/>
    </source>
</evidence>
<dbReference type="EC" id="2.7.11.1" evidence="1"/>
<proteinExistence type="predicted"/>
<reference evidence="1" key="1">
    <citation type="submission" date="2019-10" db="EMBL/GenBank/DDBJ databases">
        <authorList>
            <person name="Nor Muhammad N."/>
        </authorList>
    </citation>
    <scope>NUCLEOTIDE SEQUENCE</scope>
</reference>
<dbReference type="GO" id="GO:0004674">
    <property type="term" value="F:protein serine/threonine kinase activity"/>
    <property type="evidence" value="ECO:0007669"/>
    <property type="project" value="UniProtKB-KW"/>
</dbReference>
<dbReference type="EMBL" id="LR724088">
    <property type="protein sequence ID" value="VWO94607.1"/>
    <property type="molecule type" value="Genomic_DNA"/>
</dbReference>
<protein>
    <submittedName>
        <fullName evidence="1">Non-specific serine/threonine protein kinase (EC)</fullName>
        <ecNumber evidence="1">2.7.11.1</ecNumber>
    </submittedName>
</protein>
<keyword evidence="1" id="KW-0418">Kinase</keyword>
<organism evidence="1">
    <name type="scientific">Ganoderma boninense</name>
    <dbReference type="NCBI Taxonomy" id="34458"/>
    <lineage>
        <taxon>Eukaryota</taxon>
        <taxon>Fungi</taxon>
        <taxon>Dikarya</taxon>
        <taxon>Basidiomycota</taxon>
        <taxon>Agaricomycotina</taxon>
        <taxon>Agaricomycetes</taxon>
        <taxon>Polyporales</taxon>
        <taxon>Polyporaceae</taxon>
        <taxon>Ganoderma</taxon>
    </lineage>
</organism>
<gene>
    <name evidence="1" type="primary">E9E8J3</name>
</gene>
<keyword evidence="1" id="KW-0723">Serine/threonine-protein kinase</keyword>
<dbReference type="PANTHER" id="PTHR33099">
    <property type="entry name" value="FE2OG DIOXYGENASE DOMAIN-CONTAINING PROTEIN"/>
    <property type="match status" value="1"/>
</dbReference>
<accession>A0A5K1JUH2</accession>
<keyword evidence="1" id="KW-0808">Transferase</keyword>
<dbReference type="AlphaFoldDB" id="A0A5K1JUH2"/>